<comment type="caution">
    <text evidence="3">The sequence shown here is derived from an EMBL/GenBank/DDBJ whole genome shotgun (WGS) entry which is preliminary data.</text>
</comment>
<feature type="chain" id="PRO_5042874892" evidence="2">
    <location>
        <begin position="24"/>
        <end position="320"/>
    </location>
</feature>
<feature type="signal peptide" evidence="2">
    <location>
        <begin position="1"/>
        <end position="23"/>
    </location>
</feature>
<sequence length="320" mass="35808">MTMNGRYCAIFLTFAAFANVANPEERSMALREKKGQLNNAGNLKIRMVRATSSKLFIEALCDPSCEDIQWETMLYRYYPEFSTVSSDNVEDHGNGQYALINLHPNVDYIVQARIPGSFDRTRGRTCQVNLERVTGLHSPTSGPGWLDIRWTPISQFKCPQDIKYITRHKVDGGNFTQPQVYGFYPIDDKGSIRVGPSHPCDDWPKRFCLLITEGVVSGKNHTVEIVPQRIGADESSDVGFPIEIVVFADPHNRQGAPDDGVHPDCQMWAWLAVGASLFCVAVIIGILISALVTTIRKNDAYEKEHGLPEGPIDFMAMLFH</sequence>
<dbReference type="Proteomes" id="UP001378592">
    <property type="component" value="Unassembled WGS sequence"/>
</dbReference>
<accession>A0AAN9ZK44</accession>
<organism evidence="3 4">
    <name type="scientific">Gryllus longicercus</name>
    <dbReference type="NCBI Taxonomy" id="2509291"/>
    <lineage>
        <taxon>Eukaryota</taxon>
        <taxon>Metazoa</taxon>
        <taxon>Ecdysozoa</taxon>
        <taxon>Arthropoda</taxon>
        <taxon>Hexapoda</taxon>
        <taxon>Insecta</taxon>
        <taxon>Pterygota</taxon>
        <taxon>Neoptera</taxon>
        <taxon>Polyneoptera</taxon>
        <taxon>Orthoptera</taxon>
        <taxon>Ensifera</taxon>
        <taxon>Gryllidea</taxon>
        <taxon>Grylloidea</taxon>
        <taxon>Gryllidae</taxon>
        <taxon>Gryllinae</taxon>
        <taxon>Gryllus</taxon>
    </lineage>
</organism>
<evidence type="ECO:0000313" key="3">
    <source>
        <dbReference type="EMBL" id="KAK7874514.1"/>
    </source>
</evidence>
<name>A0AAN9ZK44_9ORTH</name>
<keyword evidence="1" id="KW-0812">Transmembrane</keyword>
<evidence type="ECO:0000313" key="4">
    <source>
        <dbReference type="Proteomes" id="UP001378592"/>
    </source>
</evidence>
<dbReference type="AlphaFoldDB" id="A0AAN9ZK44"/>
<keyword evidence="4" id="KW-1185">Reference proteome</keyword>
<keyword evidence="1" id="KW-1133">Transmembrane helix</keyword>
<feature type="transmembrane region" description="Helical" evidence="1">
    <location>
        <begin position="267"/>
        <end position="293"/>
    </location>
</feature>
<reference evidence="3 4" key="1">
    <citation type="submission" date="2024-03" db="EMBL/GenBank/DDBJ databases">
        <title>The genome assembly and annotation of the cricket Gryllus longicercus Weissman &amp; Gray.</title>
        <authorList>
            <person name="Szrajer S."/>
            <person name="Gray D."/>
            <person name="Ylla G."/>
        </authorList>
    </citation>
    <scope>NUCLEOTIDE SEQUENCE [LARGE SCALE GENOMIC DNA]</scope>
    <source>
        <strain evidence="3">DAG 2021-001</strain>
        <tissue evidence="3">Whole body minus gut</tissue>
    </source>
</reference>
<keyword evidence="2" id="KW-0732">Signal</keyword>
<dbReference type="EMBL" id="JAZDUA010000002">
    <property type="protein sequence ID" value="KAK7874514.1"/>
    <property type="molecule type" value="Genomic_DNA"/>
</dbReference>
<evidence type="ECO:0000256" key="1">
    <source>
        <dbReference type="SAM" id="Phobius"/>
    </source>
</evidence>
<evidence type="ECO:0000256" key="2">
    <source>
        <dbReference type="SAM" id="SignalP"/>
    </source>
</evidence>
<proteinExistence type="predicted"/>
<protein>
    <submittedName>
        <fullName evidence="3">Uncharacterized protein</fullName>
    </submittedName>
</protein>
<keyword evidence="1" id="KW-0472">Membrane</keyword>
<gene>
    <name evidence="3" type="ORF">R5R35_001596</name>
</gene>